<dbReference type="EMBL" id="LT607733">
    <property type="protein sequence ID" value="SCG15814.1"/>
    <property type="molecule type" value="Genomic_DNA"/>
</dbReference>
<feature type="transmembrane region" description="Helical" evidence="1">
    <location>
        <begin position="17"/>
        <end position="38"/>
    </location>
</feature>
<reference evidence="2 3" key="1">
    <citation type="submission" date="2016-06" db="EMBL/GenBank/DDBJ databases">
        <authorList>
            <person name="Kjaerup R.B."/>
            <person name="Dalgaard T.S."/>
            <person name="Juul-Madsen H.R."/>
        </authorList>
    </citation>
    <scope>NUCLEOTIDE SEQUENCE [LARGE SCALE GENOMIC DNA]</scope>
    <source>
        <strain evidence="2 3">DSM 43913</strain>
    </source>
</reference>
<gene>
    <name evidence="2" type="ORF">GA0070610_2058</name>
</gene>
<dbReference type="GeneID" id="95801876"/>
<dbReference type="AlphaFoldDB" id="A0A1C5G7G1"/>
<dbReference type="Proteomes" id="UP000198251">
    <property type="component" value="Chromosome I"/>
</dbReference>
<keyword evidence="3" id="KW-1185">Reference proteome</keyword>
<evidence type="ECO:0000313" key="3">
    <source>
        <dbReference type="Proteomes" id="UP000198251"/>
    </source>
</evidence>
<organism evidence="2 3">
    <name type="scientific">Micromonospora echinofusca</name>
    <dbReference type="NCBI Taxonomy" id="47858"/>
    <lineage>
        <taxon>Bacteria</taxon>
        <taxon>Bacillati</taxon>
        <taxon>Actinomycetota</taxon>
        <taxon>Actinomycetes</taxon>
        <taxon>Micromonosporales</taxon>
        <taxon>Micromonosporaceae</taxon>
        <taxon>Micromonospora</taxon>
    </lineage>
</organism>
<proteinExistence type="predicted"/>
<name>A0A1C5G7G1_MICEH</name>
<sequence length="157" mass="16366">MSDTTAKSRAVGSTVRLLSVLVIVAGLVMLIGGAATWFTVQSQLADERITVSADADWFAGEKIDGPLTAYAEAEVIEKHSLEASGGKTYAELGREDPTRQTVMNGSFLRASLFTSVVSFGVAALAMGLGVVLALIGYSLLTLSRRLDALPAPASTTS</sequence>
<keyword evidence="1" id="KW-0472">Membrane</keyword>
<keyword evidence="1" id="KW-1133">Transmembrane helix</keyword>
<feature type="transmembrane region" description="Helical" evidence="1">
    <location>
        <begin position="112"/>
        <end position="140"/>
    </location>
</feature>
<evidence type="ECO:0000256" key="1">
    <source>
        <dbReference type="SAM" id="Phobius"/>
    </source>
</evidence>
<dbReference type="RefSeq" id="WP_088999790.1">
    <property type="nucleotide sequence ID" value="NZ_JBFAAC010000014.1"/>
</dbReference>
<accession>A0A1C5G7G1</accession>
<evidence type="ECO:0008006" key="4">
    <source>
        <dbReference type="Google" id="ProtNLM"/>
    </source>
</evidence>
<protein>
    <recommendedName>
        <fullName evidence="4">Aromatic ring-opening dioxygenase LigA</fullName>
    </recommendedName>
</protein>
<keyword evidence="1" id="KW-0812">Transmembrane</keyword>
<evidence type="ECO:0000313" key="2">
    <source>
        <dbReference type="EMBL" id="SCG15814.1"/>
    </source>
</evidence>